<keyword evidence="2" id="KW-0472">Membrane</keyword>
<organism evidence="3 4">
    <name type="scientific">Humisphaera borealis</name>
    <dbReference type="NCBI Taxonomy" id="2807512"/>
    <lineage>
        <taxon>Bacteria</taxon>
        <taxon>Pseudomonadati</taxon>
        <taxon>Planctomycetota</taxon>
        <taxon>Phycisphaerae</taxon>
        <taxon>Tepidisphaerales</taxon>
        <taxon>Tepidisphaeraceae</taxon>
        <taxon>Humisphaera</taxon>
    </lineage>
</organism>
<dbReference type="AlphaFoldDB" id="A0A7M2WPX0"/>
<sequence>MTPQTYKLLTDALVVFHFAFVAFVVLGGLAALRWNRIGWLHIPCVLWVIWIETSGNLCPLTPLENDLRDKAGLATYEGGFVDHYIMPVLYPEHLTRNTQFAIAIGLVAINAISYGLILMMVWRRRHRLQPKDAALASTSPTPTGTTPDNPLTAEALPEGR</sequence>
<keyword evidence="2" id="KW-1133">Transmembrane helix</keyword>
<dbReference type="InterPro" id="IPR021218">
    <property type="entry name" value="DUF2784"/>
</dbReference>
<keyword evidence="2" id="KW-0812">Transmembrane</keyword>
<dbReference type="Proteomes" id="UP000593765">
    <property type="component" value="Chromosome"/>
</dbReference>
<proteinExistence type="predicted"/>
<gene>
    <name evidence="3" type="ORF">IPV69_14600</name>
</gene>
<accession>A0A7M2WPX0</accession>
<feature type="transmembrane region" description="Helical" evidence="2">
    <location>
        <begin position="100"/>
        <end position="122"/>
    </location>
</feature>
<protein>
    <submittedName>
        <fullName evidence="3">DUF2784 domain-containing protein</fullName>
    </submittedName>
</protein>
<keyword evidence="4" id="KW-1185">Reference proteome</keyword>
<dbReference type="Pfam" id="PF10861">
    <property type="entry name" value="DUF2784"/>
    <property type="match status" value="1"/>
</dbReference>
<reference evidence="3 4" key="1">
    <citation type="submission" date="2020-10" db="EMBL/GenBank/DDBJ databases">
        <title>Wide distribution of Phycisphaera-like planctomycetes from WD2101 soil group in peatlands and genome analysis of the first cultivated representative.</title>
        <authorList>
            <person name="Dedysh S.N."/>
            <person name="Beletsky A.V."/>
            <person name="Ivanova A."/>
            <person name="Kulichevskaya I.S."/>
            <person name="Suzina N.E."/>
            <person name="Philippov D.A."/>
            <person name="Rakitin A.L."/>
            <person name="Mardanov A.V."/>
            <person name="Ravin N.V."/>
        </authorList>
    </citation>
    <scope>NUCLEOTIDE SEQUENCE [LARGE SCALE GENOMIC DNA]</scope>
    <source>
        <strain evidence="3 4">M1803</strain>
    </source>
</reference>
<evidence type="ECO:0000313" key="3">
    <source>
        <dbReference type="EMBL" id="QOV87518.1"/>
    </source>
</evidence>
<dbReference type="KEGG" id="hbs:IPV69_14600"/>
<evidence type="ECO:0000256" key="1">
    <source>
        <dbReference type="SAM" id="MobiDB-lite"/>
    </source>
</evidence>
<evidence type="ECO:0000313" key="4">
    <source>
        <dbReference type="Proteomes" id="UP000593765"/>
    </source>
</evidence>
<name>A0A7M2WPX0_9BACT</name>
<feature type="compositionally biased region" description="Low complexity" evidence="1">
    <location>
        <begin position="138"/>
        <end position="152"/>
    </location>
</feature>
<feature type="transmembrane region" description="Helical" evidence="2">
    <location>
        <begin position="12"/>
        <end position="32"/>
    </location>
</feature>
<dbReference type="RefSeq" id="WP_206290423.1">
    <property type="nucleotide sequence ID" value="NZ_CP063458.1"/>
</dbReference>
<evidence type="ECO:0000256" key="2">
    <source>
        <dbReference type="SAM" id="Phobius"/>
    </source>
</evidence>
<dbReference type="EMBL" id="CP063458">
    <property type="protein sequence ID" value="QOV87518.1"/>
    <property type="molecule type" value="Genomic_DNA"/>
</dbReference>
<feature type="region of interest" description="Disordered" evidence="1">
    <location>
        <begin position="132"/>
        <end position="160"/>
    </location>
</feature>